<evidence type="ECO:0000259" key="3">
    <source>
        <dbReference type="Pfam" id="PF15995"/>
    </source>
</evidence>
<feature type="region of interest" description="Disordered" evidence="1">
    <location>
        <begin position="558"/>
        <end position="600"/>
    </location>
</feature>
<feature type="domain" description="DUF4770" evidence="2">
    <location>
        <begin position="54"/>
        <end position="219"/>
    </location>
</feature>
<dbReference type="GeneID" id="108010326"/>
<dbReference type="Pfam" id="PF15994">
    <property type="entry name" value="DUF4770"/>
    <property type="match status" value="1"/>
</dbReference>
<dbReference type="InterPro" id="IPR031935">
    <property type="entry name" value="DUF4770"/>
</dbReference>
<organism evidence="4 5">
    <name type="scientific">Drosophila suzukii</name>
    <name type="common">Spotted-wing drosophila fruit fly</name>
    <dbReference type="NCBI Taxonomy" id="28584"/>
    <lineage>
        <taxon>Eukaryota</taxon>
        <taxon>Metazoa</taxon>
        <taxon>Ecdysozoa</taxon>
        <taxon>Arthropoda</taxon>
        <taxon>Hexapoda</taxon>
        <taxon>Insecta</taxon>
        <taxon>Pterygota</taxon>
        <taxon>Neoptera</taxon>
        <taxon>Endopterygota</taxon>
        <taxon>Diptera</taxon>
        <taxon>Brachycera</taxon>
        <taxon>Muscomorpha</taxon>
        <taxon>Ephydroidea</taxon>
        <taxon>Drosophilidae</taxon>
        <taxon>Drosophila</taxon>
        <taxon>Sophophora</taxon>
    </lineage>
</organism>
<keyword evidence="4" id="KW-1185">Reference proteome</keyword>
<dbReference type="Pfam" id="PF15995">
    <property type="entry name" value="DUF4771"/>
    <property type="match status" value="1"/>
</dbReference>
<gene>
    <name evidence="5" type="primary">LOC108010326</name>
</gene>
<evidence type="ECO:0000256" key="1">
    <source>
        <dbReference type="SAM" id="MobiDB-lite"/>
    </source>
</evidence>
<dbReference type="PANTHER" id="PTHR41967:SF6">
    <property type="entry name" value="FI19406P1-RELATED"/>
    <property type="match status" value="1"/>
</dbReference>
<sequence>MSFHKKLNDFHRKLDLAKWYMGVSTQQETVMLTMSESLRDDFEQGTGEKMFKALTALGIQPVISKKKISRMVQLSRNNILAFLYFVMEGYYKTCQKDGVYSINEQLLMNAIAKIDMLATIRGLDTVLPRPPKKLPELETQSLDSVSEPERPSKKRSKKSPYFQSQPKPVQRTSCLTTKLPDFVVSFKFWPNNGPPNYGKDEEEPWYALYRLNPGQRLIKKTLSETLERYFKLGGLEGNQEEKEGKPKSREPEANMCLVHKGQVVQSQLLRDELAVKARDRCLELLDVAEPYRKLRKARIVAQLEHDIDIIMARHRNAMHCDQTKVLTIENADCVLCQKMLVSQPWPDPKDQGNLALVGEDISVAHTAAIDTYRGKRLEGGGGKPKNKDKKGKKAKKVEPPPEPPKEEPKKVSTWKPPPRKLANSAFRMHNIDFNEKSLEKCRTILDPTDCELPPAPRKSAVSFVLAKGKIQSNSETCKMRATTKPVKKKFFRGPRSNKPYKFKYHRVFQTGQPRPFDLKKIVTKSFVKALGKSEEERGHNNCNYDCLIREMMIEDEVPPENETEKKVAPEPQAPLDLFDDLDGDMTSDDSRETLDHSSNHSCRSRVDYKAEIVDAVVRCANAIWQKQATIKRAEMERMGRLTPRKALTYKETNKFDPDNAEQMNQLLKDGLRALRKEPRFVLASLPEAHKLPILREWVKRRYGKTYSQKELDESILEANRIFELVTICQSSPPDPDLMGIDRLPRSQENFDNYKRIKNKAAIVKKTFHDQLNERYLETVGSAWYAMGNYLVPGGPPRRTFFAYIASNPQEIMRAKVWNGEFRNNRAFREKRKEQERLLGKVDS</sequence>
<dbReference type="InterPro" id="IPR031936">
    <property type="entry name" value="DUF4771"/>
</dbReference>
<feature type="region of interest" description="Disordered" evidence="1">
    <location>
        <begin position="129"/>
        <end position="169"/>
    </location>
</feature>
<evidence type="ECO:0000313" key="5">
    <source>
        <dbReference type="RefSeq" id="XP_016930741.2"/>
    </source>
</evidence>
<dbReference type="Proteomes" id="UP001652628">
    <property type="component" value="Chromosome 2R"/>
</dbReference>
<evidence type="ECO:0000313" key="4">
    <source>
        <dbReference type="Proteomes" id="UP001652628"/>
    </source>
</evidence>
<reference evidence="5" key="1">
    <citation type="submission" date="2025-08" db="UniProtKB">
        <authorList>
            <consortium name="RefSeq"/>
        </authorList>
    </citation>
    <scope>IDENTIFICATION</scope>
</reference>
<feature type="region of interest" description="Disordered" evidence="1">
    <location>
        <begin position="374"/>
        <end position="420"/>
    </location>
</feature>
<feature type="compositionally biased region" description="Acidic residues" evidence="1">
    <location>
        <begin position="577"/>
        <end position="587"/>
    </location>
</feature>
<accession>A0AB39Z9S7</accession>
<feature type="domain" description="DUF4771" evidence="3">
    <location>
        <begin position="654"/>
        <end position="811"/>
    </location>
</feature>
<name>A0AB39Z9S7_DROSZ</name>
<proteinExistence type="predicted"/>
<feature type="compositionally biased region" description="Basic and acidic residues" evidence="1">
    <location>
        <begin position="396"/>
        <end position="410"/>
    </location>
</feature>
<evidence type="ECO:0000259" key="2">
    <source>
        <dbReference type="Pfam" id="PF15994"/>
    </source>
</evidence>
<protein>
    <submittedName>
        <fullName evidence="5">Uncharacterized protein</fullName>
    </submittedName>
</protein>
<feature type="compositionally biased region" description="Basic and acidic residues" evidence="1">
    <location>
        <begin position="588"/>
        <end position="600"/>
    </location>
</feature>
<dbReference type="RefSeq" id="XP_016930741.2">
    <property type="nucleotide sequence ID" value="XM_017075252.4"/>
</dbReference>
<dbReference type="AlphaFoldDB" id="A0AB39Z9S7"/>
<feature type="compositionally biased region" description="Basic residues" evidence="1">
    <location>
        <begin position="384"/>
        <end position="395"/>
    </location>
</feature>
<dbReference type="PANTHER" id="PTHR41967">
    <property type="entry name" value="FI19406P1-RELATED"/>
    <property type="match status" value="1"/>
</dbReference>